<evidence type="ECO:0000256" key="2">
    <source>
        <dbReference type="SAM" id="MobiDB-lite"/>
    </source>
</evidence>
<feature type="region of interest" description="Disordered" evidence="2">
    <location>
        <begin position="157"/>
        <end position="180"/>
    </location>
</feature>
<feature type="region of interest" description="Disordered" evidence="2">
    <location>
        <begin position="194"/>
        <end position="218"/>
    </location>
</feature>
<feature type="coiled-coil region" evidence="1">
    <location>
        <begin position="109"/>
        <end position="136"/>
    </location>
</feature>
<dbReference type="EMBL" id="BSXW01000407">
    <property type="protein sequence ID" value="GMF21422.1"/>
    <property type="molecule type" value="Genomic_DNA"/>
</dbReference>
<feature type="transmembrane region" description="Helical" evidence="3">
    <location>
        <begin position="30"/>
        <end position="54"/>
    </location>
</feature>
<protein>
    <submittedName>
        <fullName evidence="4">Unnamed protein product</fullName>
    </submittedName>
</protein>
<gene>
    <name evidence="4" type="ORF">Plil01_000845400</name>
</gene>
<proteinExistence type="predicted"/>
<dbReference type="Proteomes" id="UP001165083">
    <property type="component" value="Unassembled WGS sequence"/>
</dbReference>
<evidence type="ECO:0000256" key="3">
    <source>
        <dbReference type="SAM" id="Phobius"/>
    </source>
</evidence>
<evidence type="ECO:0000256" key="1">
    <source>
        <dbReference type="SAM" id="Coils"/>
    </source>
</evidence>
<evidence type="ECO:0000313" key="5">
    <source>
        <dbReference type="Proteomes" id="UP001165083"/>
    </source>
</evidence>
<keyword evidence="3" id="KW-1133">Transmembrane helix</keyword>
<evidence type="ECO:0000313" key="4">
    <source>
        <dbReference type="EMBL" id="GMF21422.1"/>
    </source>
</evidence>
<dbReference type="AlphaFoldDB" id="A0A9W6TXC5"/>
<keyword evidence="3" id="KW-0472">Membrane</keyword>
<comment type="caution">
    <text evidence="4">The sequence shown here is derived from an EMBL/GenBank/DDBJ whole genome shotgun (WGS) entry which is preliminary data.</text>
</comment>
<accession>A0A9W6TXC5</accession>
<keyword evidence="1" id="KW-0175">Coiled coil</keyword>
<keyword evidence="3" id="KW-0812">Transmembrane</keyword>
<keyword evidence="5" id="KW-1185">Reference proteome</keyword>
<dbReference type="OrthoDB" id="205145at2759"/>
<organism evidence="4 5">
    <name type="scientific">Phytophthora lilii</name>
    <dbReference type="NCBI Taxonomy" id="2077276"/>
    <lineage>
        <taxon>Eukaryota</taxon>
        <taxon>Sar</taxon>
        <taxon>Stramenopiles</taxon>
        <taxon>Oomycota</taxon>
        <taxon>Peronosporomycetes</taxon>
        <taxon>Peronosporales</taxon>
        <taxon>Peronosporaceae</taxon>
        <taxon>Phytophthora</taxon>
    </lineage>
</organism>
<sequence>MTVDTNPCDLYSPLGGLILKMGSLYLDERVVQLVTNAAIITNMMTLIYAAFSILDEKRNAIKKAQRRSREDHRRSIAAHVRKLWRKAYGYALTEIYLNDPNSGPMPLLVMMELARREKYQQELDDLNAQLELTSTISPPLKDLRDDTMSASQVNVLENKPDQLNDDEVERNDEPTQPNDTNVFVMANDAAEEYLNASDDDEAEHHARAVSTDDAVEPEERELIASADHAAGLQSKV</sequence>
<reference evidence="4" key="1">
    <citation type="submission" date="2023-04" db="EMBL/GenBank/DDBJ databases">
        <title>Phytophthora lilii NBRC 32176.</title>
        <authorList>
            <person name="Ichikawa N."/>
            <person name="Sato H."/>
            <person name="Tonouchi N."/>
        </authorList>
    </citation>
    <scope>NUCLEOTIDE SEQUENCE</scope>
    <source>
        <strain evidence="4">NBRC 32176</strain>
    </source>
</reference>
<name>A0A9W6TXC5_9STRA</name>